<dbReference type="EMBL" id="BARV01044500">
    <property type="protein sequence ID" value="GAI71798.1"/>
    <property type="molecule type" value="Genomic_DNA"/>
</dbReference>
<dbReference type="AlphaFoldDB" id="X1QU59"/>
<sequence length="49" mass="5882">MARVRDYEDLTRMLPTKAYHRGMTLTWWHPEALRVSTDPVILELRGREL</sequence>
<protein>
    <submittedName>
        <fullName evidence="1">Uncharacterized protein</fullName>
    </submittedName>
</protein>
<accession>X1QU59</accession>
<organism evidence="1">
    <name type="scientific">marine sediment metagenome</name>
    <dbReference type="NCBI Taxonomy" id="412755"/>
    <lineage>
        <taxon>unclassified sequences</taxon>
        <taxon>metagenomes</taxon>
        <taxon>ecological metagenomes</taxon>
    </lineage>
</organism>
<comment type="caution">
    <text evidence="1">The sequence shown here is derived from an EMBL/GenBank/DDBJ whole genome shotgun (WGS) entry which is preliminary data.</text>
</comment>
<feature type="non-terminal residue" evidence="1">
    <location>
        <position position="49"/>
    </location>
</feature>
<gene>
    <name evidence="1" type="ORF">S06H3_65821</name>
</gene>
<evidence type="ECO:0000313" key="1">
    <source>
        <dbReference type="EMBL" id="GAI71798.1"/>
    </source>
</evidence>
<reference evidence="1" key="1">
    <citation type="journal article" date="2014" name="Front. Microbiol.">
        <title>High frequency of phylogenetically diverse reductive dehalogenase-homologous genes in deep subseafloor sedimentary metagenomes.</title>
        <authorList>
            <person name="Kawai M."/>
            <person name="Futagami T."/>
            <person name="Toyoda A."/>
            <person name="Takaki Y."/>
            <person name="Nishi S."/>
            <person name="Hori S."/>
            <person name="Arai W."/>
            <person name="Tsubouchi T."/>
            <person name="Morono Y."/>
            <person name="Uchiyama I."/>
            <person name="Ito T."/>
            <person name="Fujiyama A."/>
            <person name="Inagaki F."/>
            <person name="Takami H."/>
        </authorList>
    </citation>
    <scope>NUCLEOTIDE SEQUENCE</scope>
    <source>
        <strain evidence="1">Expedition CK06-06</strain>
    </source>
</reference>
<name>X1QU59_9ZZZZ</name>
<proteinExistence type="predicted"/>